<dbReference type="InterPro" id="IPR019370">
    <property type="entry name" value="E2F-assoc_phosphoprotein"/>
</dbReference>
<accession>A0CCW3</accession>
<dbReference type="Proteomes" id="UP000000600">
    <property type="component" value="Unassembled WGS sequence"/>
</dbReference>
<gene>
    <name evidence="1" type="ORF">GSPATT00037415001</name>
</gene>
<dbReference type="Pfam" id="PF10238">
    <property type="entry name" value="Eapp_C"/>
    <property type="match status" value="1"/>
</dbReference>
<sequence>MDIENQDDWDPDPHKKDSILQFSNINFSGIEYHLGLDNVIKRNKKKLENTAYDSQYVMDYAQQNWIDDDEDEEMKNNTQIEFNFEQTKKQLMMEQVFYNPLEDLQNEKYVQSKYEAHLKNSENNTVISCSNCFIQISYHCQQHEIYKKQYRAMVTINTKIIENKFVKPLENEKVKNDDILLSVQCKMCQEEIGVYDVKAKIYHFFNVVQGLG</sequence>
<dbReference type="KEGG" id="ptm:GSPATT00037415001"/>
<protein>
    <recommendedName>
        <fullName evidence="3">E2F-associated phosphoprotein</fullName>
    </recommendedName>
</protein>
<dbReference type="RefSeq" id="XP_001436027.1">
    <property type="nucleotide sequence ID" value="XM_001435990.2"/>
</dbReference>
<dbReference type="PANTHER" id="PTHR15967">
    <property type="entry name" value="E2F-ASSOCIATED PHOSPHOPROTEIN"/>
    <property type="match status" value="1"/>
</dbReference>
<evidence type="ECO:0000313" key="2">
    <source>
        <dbReference type="Proteomes" id="UP000000600"/>
    </source>
</evidence>
<dbReference type="PANTHER" id="PTHR15967:SF0">
    <property type="entry name" value="E2F-ASSOCIATED PHOSPHOPROTEIN"/>
    <property type="match status" value="1"/>
</dbReference>
<proteinExistence type="predicted"/>
<dbReference type="OrthoDB" id="122464at2759"/>
<name>A0CCW3_PARTE</name>
<organism evidence="1 2">
    <name type="scientific">Paramecium tetraurelia</name>
    <dbReference type="NCBI Taxonomy" id="5888"/>
    <lineage>
        <taxon>Eukaryota</taxon>
        <taxon>Sar</taxon>
        <taxon>Alveolata</taxon>
        <taxon>Ciliophora</taxon>
        <taxon>Intramacronucleata</taxon>
        <taxon>Oligohymenophorea</taxon>
        <taxon>Peniculida</taxon>
        <taxon>Parameciidae</taxon>
        <taxon>Paramecium</taxon>
    </lineage>
</organism>
<dbReference type="GO" id="GO:0005634">
    <property type="term" value="C:nucleus"/>
    <property type="evidence" value="ECO:0000318"/>
    <property type="project" value="GO_Central"/>
</dbReference>
<dbReference type="EMBL" id="CT868062">
    <property type="protein sequence ID" value="CAK68630.1"/>
    <property type="molecule type" value="Genomic_DNA"/>
</dbReference>
<dbReference type="AlphaFoldDB" id="A0CCW3"/>
<dbReference type="GeneID" id="5021812"/>
<evidence type="ECO:0000313" key="1">
    <source>
        <dbReference type="EMBL" id="CAK68630.1"/>
    </source>
</evidence>
<dbReference type="OMA" id="KKYRFCT"/>
<dbReference type="eggNOG" id="KOG3395">
    <property type="taxonomic scope" value="Eukaryota"/>
</dbReference>
<dbReference type="InParanoid" id="A0CCW3"/>
<reference evidence="1 2" key="1">
    <citation type="journal article" date="2006" name="Nature">
        <title>Global trends of whole-genome duplications revealed by the ciliate Paramecium tetraurelia.</title>
        <authorList>
            <consortium name="Genoscope"/>
            <person name="Aury J.-M."/>
            <person name="Jaillon O."/>
            <person name="Duret L."/>
            <person name="Noel B."/>
            <person name="Jubin C."/>
            <person name="Porcel B.M."/>
            <person name="Segurens B."/>
            <person name="Daubin V."/>
            <person name="Anthouard V."/>
            <person name="Aiach N."/>
            <person name="Arnaiz O."/>
            <person name="Billaut A."/>
            <person name="Beisson J."/>
            <person name="Blanc I."/>
            <person name="Bouhouche K."/>
            <person name="Camara F."/>
            <person name="Duharcourt S."/>
            <person name="Guigo R."/>
            <person name="Gogendeau D."/>
            <person name="Katinka M."/>
            <person name="Keller A.-M."/>
            <person name="Kissmehl R."/>
            <person name="Klotz C."/>
            <person name="Koll F."/>
            <person name="Le Moue A."/>
            <person name="Lepere C."/>
            <person name="Malinsky S."/>
            <person name="Nowacki M."/>
            <person name="Nowak J.K."/>
            <person name="Plattner H."/>
            <person name="Poulain J."/>
            <person name="Ruiz F."/>
            <person name="Serrano V."/>
            <person name="Zagulski M."/>
            <person name="Dessen P."/>
            <person name="Betermier M."/>
            <person name="Weissenbach J."/>
            <person name="Scarpelli C."/>
            <person name="Schachter V."/>
            <person name="Sperling L."/>
            <person name="Meyer E."/>
            <person name="Cohen J."/>
            <person name="Wincker P."/>
        </authorList>
    </citation>
    <scope>NUCLEOTIDE SEQUENCE [LARGE SCALE GENOMIC DNA]</scope>
    <source>
        <strain evidence="1 2">Stock d4-2</strain>
    </source>
</reference>
<evidence type="ECO:0008006" key="3">
    <source>
        <dbReference type="Google" id="ProtNLM"/>
    </source>
</evidence>
<keyword evidence="2" id="KW-1185">Reference proteome</keyword>
<dbReference type="STRING" id="5888.A0CCW3"/>
<dbReference type="FunCoup" id="A0CCW3">
    <property type="interactions" value="443"/>
</dbReference>
<dbReference type="HOGENOM" id="CLU_1301804_0_0_1"/>